<accession>A0A562MBT5</accession>
<dbReference type="EMBL" id="VLKR01000022">
    <property type="protein sequence ID" value="TWI17405.1"/>
    <property type="molecule type" value="Genomic_DNA"/>
</dbReference>
<gene>
    <name evidence="4" type="ORF">IQ31_03847</name>
</gene>
<evidence type="ECO:0000256" key="2">
    <source>
        <dbReference type="SAM" id="Phobius"/>
    </source>
</evidence>
<keyword evidence="3" id="KW-0732">Signal</keyword>
<keyword evidence="2" id="KW-0812">Transmembrane</keyword>
<dbReference type="InterPro" id="IPR016032">
    <property type="entry name" value="Sig_transdc_resp-reg_C-effctor"/>
</dbReference>
<dbReference type="SUPFAM" id="SSF46894">
    <property type="entry name" value="C-terminal effector domain of the bipartite response regulators"/>
    <property type="match status" value="1"/>
</dbReference>
<dbReference type="Gene3D" id="1.10.10.10">
    <property type="entry name" value="Winged helix-like DNA-binding domain superfamily/Winged helix DNA-binding domain"/>
    <property type="match status" value="1"/>
</dbReference>
<dbReference type="GO" id="GO:0006355">
    <property type="term" value="P:regulation of DNA-templated transcription"/>
    <property type="evidence" value="ECO:0007669"/>
    <property type="project" value="InterPro"/>
</dbReference>
<sequence>MYLKNFPLLILILSIACCAKAQLTPAVQQTLGKLENLRINNRAKEALALLEKAIENKKNTADEMVYFYAQQSLIYGTLDSLLLSKSSLDNSEKFAQQASTNEAKAMAYRAEAALNRQLGLPDEVVTSALKGLRLLEKSEKDPQNQYALNYLLYGVYSRWNEDEKMNFYIRQCEHYARKAKNNNSLVNVYNGLSSMFQARYEKQPQRSLLDSSFHYLQKSFGRYQQARSDISPNSFVITCINLANFYFEFSKASLHERKKQAFHYLALAETELKKNNAAADYWVNVYGIKSDFALLENNLPLAEQYLLQSISQIKQDGNTFYKSEYTVFKHLAEIATKKNDLKTALNYQQTAEQLLKKTFDQQQLFNVQKLAVQYETEKKNQQLLLLSQKAEFRKKQNYLYGGLALAMLLGLGFMFRSYHFRLRYSIERERKLQLEKQDGEKRAAIQLQLEKEEQARLRAEQELLELKRKQLEKEALASSLMIEHKNDMLQQIKTQLNDGDAAPIKKLLKEEMLISADFQDVINQIQLLHPDFFSQLSARAVKKLTPLDLKYCAYIHLQMSTNQIAQAMHVEAQSVRMFKYRLKQKFGLDKDTDLEEFLRE</sequence>
<feature type="transmembrane region" description="Helical" evidence="2">
    <location>
        <begin position="398"/>
        <end position="418"/>
    </location>
</feature>
<proteinExistence type="predicted"/>
<reference evidence="4 5" key="1">
    <citation type="journal article" date="2015" name="Stand. Genomic Sci.">
        <title>Genomic Encyclopedia of Bacterial and Archaeal Type Strains, Phase III: the genomes of soil and plant-associated and newly described type strains.</title>
        <authorList>
            <person name="Whitman W.B."/>
            <person name="Woyke T."/>
            <person name="Klenk H.P."/>
            <person name="Zhou Y."/>
            <person name="Lilburn T.G."/>
            <person name="Beck B.J."/>
            <person name="De Vos P."/>
            <person name="Vandamme P."/>
            <person name="Eisen J.A."/>
            <person name="Garrity G."/>
            <person name="Hugenholtz P."/>
            <person name="Kyrpides N.C."/>
        </authorList>
    </citation>
    <scope>NUCLEOTIDE SEQUENCE [LARGE SCALE GENOMIC DNA]</scope>
    <source>
        <strain evidence="4 5">CGMCC 1.6855</strain>
    </source>
</reference>
<feature type="signal peptide" evidence="3">
    <location>
        <begin position="1"/>
        <end position="21"/>
    </location>
</feature>
<feature type="coiled-coil region" evidence="1">
    <location>
        <begin position="442"/>
        <end position="474"/>
    </location>
</feature>
<keyword evidence="2" id="KW-1133">Transmembrane helix</keyword>
<evidence type="ECO:0008006" key="6">
    <source>
        <dbReference type="Google" id="ProtNLM"/>
    </source>
</evidence>
<dbReference type="PROSITE" id="PS51257">
    <property type="entry name" value="PROKAR_LIPOPROTEIN"/>
    <property type="match status" value="1"/>
</dbReference>
<dbReference type="Proteomes" id="UP000315908">
    <property type="component" value="Unassembled WGS sequence"/>
</dbReference>
<dbReference type="InterPro" id="IPR036388">
    <property type="entry name" value="WH-like_DNA-bd_sf"/>
</dbReference>
<evidence type="ECO:0000313" key="4">
    <source>
        <dbReference type="EMBL" id="TWI17405.1"/>
    </source>
</evidence>
<evidence type="ECO:0000313" key="5">
    <source>
        <dbReference type="Proteomes" id="UP000315908"/>
    </source>
</evidence>
<organism evidence="4 5">
    <name type="scientific">Sphingobacterium siyangense</name>
    <dbReference type="NCBI Taxonomy" id="459529"/>
    <lineage>
        <taxon>Bacteria</taxon>
        <taxon>Pseudomonadati</taxon>
        <taxon>Bacteroidota</taxon>
        <taxon>Sphingobacteriia</taxon>
        <taxon>Sphingobacteriales</taxon>
        <taxon>Sphingobacteriaceae</taxon>
        <taxon>Sphingobacterium</taxon>
    </lineage>
</organism>
<keyword evidence="1" id="KW-0175">Coiled coil</keyword>
<comment type="caution">
    <text evidence="4">The sequence shown here is derived from an EMBL/GenBank/DDBJ whole genome shotgun (WGS) entry which is preliminary data.</text>
</comment>
<dbReference type="GO" id="GO:0003677">
    <property type="term" value="F:DNA binding"/>
    <property type="evidence" value="ECO:0007669"/>
    <property type="project" value="InterPro"/>
</dbReference>
<evidence type="ECO:0000256" key="1">
    <source>
        <dbReference type="SAM" id="Coils"/>
    </source>
</evidence>
<keyword evidence="2" id="KW-0472">Membrane</keyword>
<feature type="chain" id="PRO_5022002641" description="HTH luxR-type domain-containing protein" evidence="3">
    <location>
        <begin position="22"/>
        <end position="600"/>
    </location>
</feature>
<protein>
    <recommendedName>
        <fullName evidence="6">HTH luxR-type domain-containing protein</fullName>
    </recommendedName>
</protein>
<name>A0A562MBT5_9SPHI</name>
<evidence type="ECO:0000256" key="3">
    <source>
        <dbReference type="SAM" id="SignalP"/>
    </source>
</evidence>
<dbReference type="AlphaFoldDB" id="A0A562MBT5"/>